<dbReference type="GO" id="GO:0003677">
    <property type="term" value="F:DNA binding"/>
    <property type="evidence" value="ECO:0007669"/>
    <property type="project" value="InterPro"/>
</dbReference>
<feature type="region of interest" description="Disordered" evidence="3">
    <location>
        <begin position="1"/>
        <end position="42"/>
    </location>
</feature>
<dbReference type="GO" id="GO:0000981">
    <property type="term" value="F:DNA-binding transcription factor activity, RNA polymerase II-specific"/>
    <property type="evidence" value="ECO:0007669"/>
    <property type="project" value="InterPro"/>
</dbReference>
<evidence type="ECO:0000259" key="4">
    <source>
        <dbReference type="PROSITE" id="PS50048"/>
    </source>
</evidence>
<dbReference type="PANTHER" id="PTHR47654">
    <property type="entry name" value="ZN(II)2CYS6 TRANSCRIPTION FACTOR (EUROFUNG)-RELATED"/>
    <property type="match status" value="1"/>
</dbReference>
<feature type="domain" description="Zn(2)-C6 fungal-type" evidence="4">
    <location>
        <begin position="46"/>
        <end position="76"/>
    </location>
</feature>
<dbReference type="InterPro" id="IPR001138">
    <property type="entry name" value="Zn2Cys6_DnaBD"/>
</dbReference>
<evidence type="ECO:0000256" key="1">
    <source>
        <dbReference type="ARBA" id="ARBA00022723"/>
    </source>
</evidence>
<dbReference type="OrthoDB" id="424974at2759"/>
<dbReference type="Proteomes" id="UP001152607">
    <property type="component" value="Unassembled WGS sequence"/>
</dbReference>
<dbReference type="InterPro" id="IPR053230">
    <property type="entry name" value="Trans_reg_galc"/>
</dbReference>
<feature type="region of interest" description="Disordered" evidence="3">
    <location>
        <begin position="194"/>
        <end position="217"/>
    </location>
</feature>
<proteinExistence type="predicted"/>
<dbReference type="CDD" id="cd12148">
    <property type="entry name" value="fungal_TF_MHR"/>
    <property type="match status" value="1"/>
</dbReference>
<dbReference type="EMBL" id="CAOQHR010000008">
    <property type="protein sequence ID" value="CAI6338157.1"/>
    <property type="molecule type" value="Genomic_DNA"/>
</dbReference>
<evidence type="ECO:0000256" key="3">
    <source>
        <dbReference type="SAM" id="MobiDB-lite"/>
    </source>
</evidence>
<evidence type="ECO:0000313" key="6">
    <source>
        <dbReference type="Proteomes" id="UP001152607"/>
    </source>
</evidence>
<dbReference type="AlphaFoldDB" id="A0A9W4UNB5"/>
<accession>A0A9W4UNB5</accession>
<dbReference type="GO" id="GO:0008270">
    <property type="term" value="F:zinc ion binding"/>
    <property type="evidence" value="ECO:0007669"/>
    <property type="project" value="InterPro"/>
</dbReference>
<feature type="region of interest" description="Disordered" evidence="3">
    <location>
        <begin position="129"/>
        <end position="155"/>
    </location>
</feature>
<dbReference type="InterPro" id="IPR036864">
    <property type="entry name" value="Zn2-C6_fun-type_DNA-bd_sf"/>
</dbReference>
<organism evidence="5 6">
    <name type="scientific">Periconia digitata</name>
    <dbReference type="NCBI Taxonomy" id="1303443"/>
    <lineage>
        <taxon>Eukaryota</taxon>
        <taxon>Fungi</taxon>
        <taxon>Dikarya</taxon>
        <taxon>Ascomycota</taxon>
        <taxon>Pezizomycotina</taxon>
        <taxon>Dothideomycetes</taxon>
        <taxon>Pleosporomycetidae</taxon>
        <taxon>Pleosporales</taxon>
        <taxon>Massarineae</taxon>
        <taxon>Periconiaceae</taxon>
        <taxon>Periconia</taxon>
    </lineage>
</organism>
<comment type="caution">
    <text evidence="5">The sequence shown here is derived from an EMBL/GenBank/DDBJ whole genome shotgun (WGS) entry which is preliminary data.</text>
</comment>
<dbReference type="Gene3D" id="4.10.240.10">
    <property type="entry name" value="Zn(2)-C6 fungal-type DNA-binding domain"/>
    <property type="match status" value="1"/>
</dbReference>
<dbReference type="SMART" id="SM00066">
    <property type="entry name" value="GAL4"/>
    <property type="match status" value="1"/>
</dbReference>
<dbReference type="SMART" id="SM00906">
    <property type="entry name" value="Fungal_trans"/>
    <property type="match status" value="1"/>
</dbReference>
<dbReference type="PANTHER" id="PTHR47654:SF5">
    <property type="entry name" value="TRANSCRIPTION FACTOR DOMAIN-CONTAINING PROTEIN"/>
    <property type="match status" value="1"/>
</dbReference>
<feature type="compositionally biased region" description="Polar residues" evidence="3">
    <location>
        <begin position="129"/>
        <end position="145"/>
    </location>
</feature>
<reference evidence="5" key="1">
    <citation type="submission" date="2023-01" db="EMBL/GenBank/DDBJ databases">
        <authorList>
            <person name="Van Ghelder C."/>
            <person name="Rancurel C."/>
        </authorList>
    </citation>
    <scope>NUCLEOTIDE SEQUENCE</scope>
    <source>
        <strain evidence="5">CNCM I-4278</strain>
    </source>
</reference>
<dbReference type="GO" id="GO:0006351">
    <property type="term" value="P:DNA-templated transcription"/>
    <property type="evidence" value="ECO:0007669"/>
    <property type="project" value="InterPro"/>
</dbReference>
<dbReference type="CDD" id="cd00067">
    <property type="entry name" value="GAL4"/>
    <property type="match status" value="1"/>
</dbReference>
<keyword evidence="2" id="KW-0539">Nucleus</keyword>
<dbReference type="InterPro" id="IPR007219">
    <property type="entry name" value="XnlR_reg_dom"/>
</dbReference>
<keyword evidence="1" id="KW-0479">Metal-binding</keyword>
<dbReference type="PROSITE" id="PS00463">
    <property type="entry name" value="ZN2_CY6_FUNGAL_1"/>
    <property type="match status" value="1"/>
</dbReference>
<dbReference type="Pfam" id="PF00172">
    <property type="entry name" value="Zn_clus"/>
    <property type="match status" value="1"/>
</dbReference>
<gene>
    <name evidence="5" type="ORF">PDIGIT_LOCUS11282</name>
</gene>
<feature type="compositionally biased region" description="Pro residues" evidence="3">
    <location>
        <begin position="1"/>
        <end position="12"/>
    </location>
</feature>
<name>A0A9W4UNB5_9PLEO</name>
<dbReference type="SUPFAM" id="SSF57701">
    <property type="entry name" value="Zn2/Cys6 DNA-binding domain"/>
    <property type="match status" value="1"/>
</dbReference>
<dbReference type="Pfam" id="PF04082">
    <property type="entry name" value="Fungal_trans"/>
    <property type="match status" value="1"/>
</dbReference>
<protein>
    <recommendedName>
        <fullName evidence="4">Zn(2)-C6 fungal-type domain-containing protein</fullName>
    </recommendedName>
</protein>
<keyword evidence="6" id="KW-1185">Reference proteome</keyword>
<evidence type="ECO:0000313" key="5">
    <source>
        <dbReference type="EMBL" id="CAI6338157.1"/>
    </source>
</evidence>
<sequence>MPFPASQPPGPGLPSKVAIPRLARQPDDDKTPGQRRSNRTPRVSMACTGCRARKIRCNGAQPRCQNCLAADQSCSYPQGRRDRFKISTQQNQDMIAMLEDLKGRATEHDRELINDLLAQVSDNVSEAASSLNLSDPFQDGTQGEADTSAEVGSNGGMDVLEEDVLQTEASRATGFVGKSSEVRWLRRLQQDTERLNENTSQLEGPYGPPGDSAEAALQRTDAWTQRQRQDSSVRAQTSASTFYLDSNDTEVNRAVNPFELPPRETAQRLLDGYIATVQDSFPVLSETVFKHQFEQYYTSMLQGIPSAVSHKWLTILNLVFAIGAKYWQLIEADLQTSSQDHHTYWSRAHVLGLDGSSLVAHPDLMQIQITALVAFYFLCVGHVNRAWVVIGSSLRYAHALGLHVRNEDRTATISKKETLLRIWWSLYSIDRILSTIVGRPSFVIEEHCSVPLPLPLAAEQLLDEALAHQFHERYRGAELQHDTPQTAWATDEPSNAGSFLKANVQIGLITQNAMARLYSAKVVTDSWKQAQQAITSLSEQLEAWLASLPSGLNLSQSSFSTSLRRERFILQMQYAGAKILITRPCLCRLDRRIVEQSKTSDNFNNQIARSCVRAAMAVTDLLPEEVDTTYLYQIGPWWSIVHNLMQALVVLMLEMSYCSAHFSREGKQILAPIKKLLHWLRIMSIRDDIADRAYNMAFGVLQGLASKLNVDVSEFIREDTTQAKHPIAFHSENQQSAVGSHAQENILSPIEHAQIFGEQGMCASGFYGSKPGYASMFEVPTVQPQNSPWMVGSTGAGGAAFPDVSHSDSMLSNSFVTGYEEENPVISGKDLFGAYASNSRFRYQ</sequence>
<dbReference type="PROSITE" id="PS50048">
    <property type="entry name" value="ZN2_CY6_FUNGAL_2"/>
    <property type="match status" value="1"/>
</dbReference>
<evidence type="ECO:0000256" key="2">
    <source>
        <dbReference type="ARBA" id="ARBA00023242"/>
    </source>
</evidence>